<keyword evidence="4" id="KW-1185">Reference proteome</keyword>
<dbReference type="RefSeq" id="WP_379894225.1">
    <property type="nucleotide sequence ID" value="NZ_CBCSCT010000063.1"/>
</dbReference>
<evidence type="ECO:0008006" key="5">
    <source>
        <dbReference type="Google" id="ProtNLM"/>
    </source>
</evidence>
<dbReference type="PROSITE" id="PS51257">
    <property type="entry name" value="PROKAR_LIPOPROTEIN"/>
    <property type="match status" value="1"/>
</dbReference>
<protein>
    <recommendedName>
        <fullName evidence="5">DUF5104 domain-containing protein</fullName>
    </recommendedName>
</protein>
<evidence type="ECO:0000313" key="3">
    <source>
        <dbReference type="EMBL" id="MFC5986919.1"/>
    </source>
</evidence>
<dbReference type="EMBL" id="JBHSQV010000142">
    <property type="protein sequence ID" value="MFC5986919.1"/>
    <property type="molecule type" value="Genomic_DNA"/>
</dbReference>
<sequence>MRSNRIKMLCICAVLMFLIGCENTTSTEAITGEEEKQGITEMEQLLQENAELKEKVMKLEKEPSEAYMMTLREMMNLSFKIIVAMDNEDYEYLSSVSASGVSVDREKNQIVYMYDNQEIRLNFLEDMDLSNMEYWGFWQTEDEERYEMMFAHFVGDTHGTIYMQFMQEQGEWRFAGFMTNA</sequence>
<feature type="chain" id="PRO_5045928505" description="DUF5104 domain-containing protein" evidence="2">
    <location>
        <begin position="25"/>
        <end position="181"/>
    </location>
</feature>
<gene>
    <name evidence="3" type="ORF">ACFPXP_10880</name>
</gene>
<comment type="caution">
    <text evidence="3">The sequence shown here is derived from an EMBL/GenBank/DDBJ whole genome shotgun (WGS) entry which is preliminary data.</text>
</comment>
<organism evidence="3 4">
    <name type="scientific">Marinicrinis lubricantis</name>
    <dbReference type="NCBI Taxonomy" id="2086470"/>
    <lineage>
        <taxon>Bacteria</taxon>
        <taxon>Bacillati</taxon>
        <taxon>Bacillota</taxon>
        <taxon>Bacilli</taxon>
        <taxon>Bacillales</taxon>
        <taxon>Paenibacillaceae</taxon>
    </lineage>
</organism>
<feature type="signal peptide" evidence="2">
    <location>
        <begin position="1"/>
        <end position="24"/>
    </location>
</feature>
<evidence type="ECO:0000313" key="4">
    <source>
        <dbReference type="Proteomes" id="UP001596250"/>
    </source>
</evidence>
<dbReference type="Proteomes" id="UP001596250">
    <property type="component" value="Unassembled WGS sequence"/>
</dbReference>
<keyword evidence="2" id="KW-0732">Signal</keyword>
<name>A0ABW1IPI1_9BACL</name>
<evidence type="ECO:0000256" key="1">
    <source>
        <dbReference type="SAM" id="Coils"/>
    </source>
</evidence>
<keyword evidence="1" id="KW-0175">Coiled coil</keyword>
<evidence type="ECO:0000256" key="2">
    <source>
        <dbReference type="SAM" id="SignalP"/>
    </source>
</evidence>
<reference evidence="4" key="1">
    <citation type="journal article" date="2019" name="Int. J. Syst. Evol. Microbiol.">
        <title>The Global Catalogue of Microorganisms (GCM) 10K type strain sequencing project: providing services to taxonomists for standard genome sequencing and annotation.</title>
        <authorList>
            <consortium name="The Broad Institute Genomics Platform"/>
            <consortium name="The Broad Institute Genome Sequencing Center for Infectious Disease"/>
            <person name="Wu L."/>
            <person name="Ma J."/>
        </authorList>
    </citation>
    <scope>NUCLEOTIDE SEQUENCE [LARGE SCALE GENOMIC DNA]</scope>
    <source>
        <strain evidence="4">CCM 8749</strain>
    </source>
</reference>
<accession>A0ABW1IPI1</accession>
<proteinExistence type="predicted"/>
<feature type="coiled-coil region" evidence="1">
    <location>
        <begin position="35"/>
        <end position="62"/>
    </location>
</feature>